<evidence type="ECO:0000313" key="3">
    <source>
        <dbReference type="EMBL" id="RKG85870.1"/>
    </source>
</evidence>
<feature type="domain" description="AB hydrolase-1" evidence="2">
    <location>
        <begin position="69"/>
        <end position="182"/>
    </location>
</feature>
<dbReference type="Proteomes" id="UP000268094">
    <property type="component" value="Unassembled WGS sequence"/>
</dbReference>
<proteinExistence type="predicted"/>
<sequence length="262" mass="27690">MAFVFITGMLYFALCALTFAAQRSLIYPAPRSEPEALRGRPGFGQVPLAAGLSVDTFYLPAPPGAPTVLHFHGNGEQLLGQRGLGQLLGDAGVGFLAVEYPGYGASGGSPSEAGLYAAAEAALQFLREQGVKPEQVVLSGRSLGTGVAVEMARRGYGARMVLVAPYTSMVAMGQRLLPFLPATLLVRDRFESLTKAPGITIPVLVIHGEQDEVVPVDMGRTLGQRFPHATVVTVPRAGHNDVLEQDGLKEFARLATFALDGT</sequence>
<evidence type="ECO:0000259" key="1">
    <source>
        <dbReference type="Pfam" id="PF00561"/>
    </source>
</evidence>
<reference evidence="4" key="1">
    <citation type="submission" date="2018-09" db="EMBL/GenBank/DDBJ databases">
        <authorList>
            <person name="Livingstone P.G."/>
            <person name="Whitworth D.E."/>
        </authorList>
    </citation>
    <scope>NUCLEOTIDE SEQUENCE [LARGE SCALE GENOMIC DNA]</scope>
    <source>
        <strain evidence="4">CA054A</strain>
    </source>
</reference>
<organism evidence="3 4">
    <name type="scientific">Corallococcus terminator</name>
    <dbReference type="NCBI Taxonomy" id="2316733"/>
    <lineage>
        <taxon>Bacteria</taxon>
        <taxon>Pseudomonadati</taxon>
        <taxon>Myxococcota</taxon>
        <taxon>Myxococcia</taxon>
        <taxon>Myxococcales</taxon>
        <taxon>Cystobacterineae</taxon>
        <taxon>Myxococcaceae</taxon>
        <taxon>Corallococcus</taxon>
    </lineage>
</organism>
<dbReference type="OrthoDB" id="9777090at2"/>
<dbReference type="InterPro" id="IPR029058">
    <property type="entry name" value="AB_hydrolase_fold"/>
</dbReference>
<dbReference type="PANTHER" id="PTHR12277:SF79">
    <property type="entry name" value="XAA-PRO DIPEPTIDYL-PEPTIDASE-RELATED"/>
    <property type="match status" value="1"/>
</dbReference>
<dbReference type="EMBL" id="RAVZ01000124">
    <property type="protein sequence ID" value="RKG85870.1"/>
    <property type="molecule type" value="Genomic_DNA"/>
</dbReference>
<protein>
    <submittedName>
        <fullName evidence="3">Alpha/beta hydrolase</fullName>
    </submittedName>
</protein>
<evidence type="ECO:0000259" key="2">
    <source>
        <dbReference type="Pfam" id="PF12697"/>
    </source>
</evidence>
<dbReference type="AlphaFoldDB" id="A0A3A8J1J2"/>
<keyword evidence="3" id="KW-0378">Hydrolase</keyword>
<dbReference type="PANTHER" id="PTHR12277">
    <property type="entry name" value="ALPHA/BETA HYDROLASE DOMAIN-CONTAINING PROTEIN"/>
    <property type="match status" value="1"/>
</dbReference>
<accession>A0A3A8J1J2</accession>
<comment type="caution">
    <text evidence="3">The sequence shown here is derived from an EMBL/GenBank/DDBJ whole genome shotgun (WGS) entry which is preliminary data.</text>
</comment>
<name>A0A3A8J1J2_9BACT</name>
<gene>
    <name evidence="3" type="ORF">D7V88_18960</name>
</gene>
<feature type="domain" description="AB hydrolase-1" evidence="1">
    <location>
        <begin position="199"/>
        <end position="244"/>
    </location>
</feature>
<keyword evidence="4" id="KW-1185">Reference proteome</keyword>
<dbReference type="Gene3D" id="3.40.50.1820">
    <property type="entry name" value="alpha/beta hydrolase"/>
    <property type="match status" value="1"/>
</dbReference>
<evidence type="ECO:0000313" key="4">
    <source>
        <dbReference type="Proteomes" id="UP000268094"/>
    </source>
</evidence>
<dbReference type="Pfam" id="PF12697">
    <property type="entry name" value="Abhydrolase_6"/>
    <property type="match status" value="1"/>
</dbReference>
<dbReference type="SUPFAM" id="SSF53474">
    <property type="entry name" value="alpha/beta-Hydrolases"/>
    <property type="match status" value="1"/>
</dbReference>
<dbReference type="GO" id="GO:0016787">
    <property type="term" value="F:hydrolase activity"/>
    <property type="evidence" value="ECO:0007669"/>
    <property type="project" value="UniProtKB-KW"/>
</dbReference>
<dbReference type="Pfam" id="PF00561">
    <property type="entry name" value="Abhydrolase_1"/>
    <property type="match status" value="1"/>
</dbReference>
<dbReference type="InterPro" id="IPR000073">
    <property type="entry name" value="AB_hydrolase_1"/>
</dbReference>